<evidence type="ECO:0000259" key="1">
    <source>
        <dbReference type="Pfam" id="PF01243"/>
    </source>
</evidence>
<feature type="domain" description="Pyridoxamine 5'-phosphate oxidase N-terminal" evidence="1">
    <location>
        <begin position="4"/>
        <end position="93"/>
    </location>
</feature>
<dbReference type="SUPFAM" id="SSF50475">
    <property type="entry name" value="FMN-binding split barrel"/>
    <property type="match status" value="1"/>
</dbReference>
<protein>
    <submittedName>
        <fullName evidence="2">Uncharacterized conserved protein</fullName>
    </submittedName>
</protein>
<evidence type="ECO:0000313" key="2">
    <source>
        <dbReference type="EMBL" id="SCJ56596.1"/>
    </source>
</evidence>
<name>A0A1C6HG93_9FIRM</name>
<dbReference type="InterPro" id="IPR011576">
    <property type="entry name" value="Pyridox_Oxase_N"/>
</dbReference>
<dbReference type="Pfam" id="PF01243">
    <property type="entry name" value="PNPOx_N"/>
    <property type="match status" value="1"/>
</dbReference>
<sequence>MLQDVVKIMRDCGAFYLATCDGDQARVRPFGSVMAYEDKIWFCTGNNKPVYDQLVAYPKVEICALQENGDWLRLCGKAVFSDDMDAKKAMFEADESLPEIYGSPEGKEFVVFYLDGLTAKLYHEEDAPKDML</sequence>
<dbReference type="AlphaFoldDB" id="A0A1C6HG93"/>
<proteinExistence type="predicted"/>
<accession>A0A1C6HG93</accession>
<gene>
    <name evidence="2" type="ORF">SAMEA3545359_00840</name>
</gene>
<dbReference type="EMBL" id="FMHG01000001">
    <property type="protein sequence ID" value="SCJ56596.1"/>
    <property type="molecule type" value="Genomic_DNA"/>
</dbReference>
<reference evidence="2" key="1">
    <citation type="submission" date="2015-09" db="EMBL/GenBank/DDBJ databases">
        <authorList>
            <consortium name="Pathogen Informatics"/>
        </authorList>
    </citation>
    <scope>NUCLEOTIDE SEQUENCE</scope>
    <source>
        <strain evidence="2">2789STDY5834896</strain>
    </source>
</reference>
<dbReference type="InterPro" id="IPR012349">
    <property type="entry name" value="Split_barrel_FMN-bd"/>
</dbReference>
<dbReference type="Gene3D" id="2.30.110.10">
    <property type="entry name" value="Electron Transport, Fmn-binding Protein, Chain A"/>
    <property type="match status" value="1"/>
</dbReference>
<organism evidence="2">
    <name type="scientific">uncultured Anaerotruncus sp</name>
    <dbReference type="NCBI Taxonomy" id="905011"/>
    <lineage>
        <taxon>Bacteria</taxon>
        <taxon>Bacillati</taxon>
        <taxon>Bacillota</taxon>
        <taxon>Clostridia</taxon>
        <taxon>Eubacteriales</taxon>
        <taxon>Oscillospiraceae</taxon>
        <taxon>Anaerotruncus</taxon>
        <taxon>environmental samples</taxon>
    </lineage>
</organism>